<proteinExistence type="predicted"/>
<evidence type="ECO:0000256" key="1">
    <source>
        <dbReference type="SAM" id="MobiDB-lite"/>
    </source>
</evidence>
<accession>A0A915DL36</accession>
<feature type="region of interest" description="Disordered" evidence="1">
    <location>
        <begin position="92"/>
        <end position="114"/>
    </location>
</feature>
<feature type="compositionally biased region" description="Polar residues" evidence="1">
    <location>
        <begin position="93"/>
        <end position="106"/>
    </location>
</feature>
<sequence length="114" mass="12488">MAQRNHIYQCPPTQSPLKSEEAKIDFDLSDATISPCAEDARLLKVNTVLGYVLLSQGWLSKHGSEPLSWVCHISPFLGCHWCVADLEEEEDSCSTTSPPELSSSCNPPAPSYPP</sequence>
<evidence type="ECO:0000313" key="2">
    <source>
        <dbReference type="Proteomes" id="UP000887574"/>
    </source>
</evidence>
<name>A0A915DL36_9BILA</name>
<protein>
    <submittedName>
        <fullName evidence="3">Uncharacterized protein</fullName>
    </submittedName>
</protein>
<evidence type="ECO:0000313" key="3">
    <source>
        <dbReference type="WBParaSite" id="jg20663"/>
    </source>
</evidence>
<organism evidence="2 3">
    <name type="scientific">Ditylenchus dipsaci</name>
    <dbReference type="NCBI Taxonomy" id="166011"/>
    <lineage>
        <taxon>Eukaryota</taxon>
        <taxon>Metazoa</taxon>
        <taxon>Ecdysozoa</taxon>
        <taxon>Nematoda</taxon>
        <taxon>Chromadorea</taxon>
        <taxon>Rhabditida</taxon>
        <taxon>Tylenchina</taxon>
        <taxon>Tylenchomorpha</taxon>
        <taxon>Sphaerularioidea</taxon>
        <taxon>Anguinidae</taxon>
        <taxon>Anguininae</taxon>
        <taxon>Ditylenchus</taxon>
    </lineage>
</organism>
<dbReference type="AlphaFoldDB" id="A0A915DL36"/>
<dbReference type="WBParaSite" id="jg20663">
    <property type="protein sequence ID" value="jg20663"/>
    <property type="gene ID" value="jg20663"/>
</dbReference>
<reference evidence="3" key="1">
    <citation type="submission" date="2022-11" db="UniProtKB">
        <authorList>
            <consortium name="WormBaseParasite"/>
        </authorList>
    </citation>
    <scope>IDENTIFICATION</scope>
</reference>
<dbReference type="Proteomes" id="UP000887574">
    <property type="component" value="Unplaced"/>
</dbReference>
<keyword evidence="2" id="KW-1185">Reference proteome</keyword>